<dbReference type="EMBL" id="JAJNOC010000011">
    <property type="protein sequence ID" value="MCD2519148.1"/>
    <property type="molecule type" value="Genomic_DNA"/>
</dbReference>
<evidence type="ECO:0000256" key="3">
    <source>
        <dbReference type="ARBA" id="ARBA00022729"/>
    </source>
</evidence>
<comment type="caution">
    <text evidence="5">The sequence shown here is derived from an EMBL/GenBank/DDBJ whole genome shotgun (WGS) entry which is preliminary data.</text>
</comment>
<organism evidence="5 6">
    <name type="scientific">Massilia phyllostachyos</name>
    <dbReference type="NCBI Taxonomy" id="2898585"/>
    <lineage>
        <taxon>Bacteria</taxon>
        <taxon>Pseudomonadati</taxon>
        <taxon>Pseudomonadota</taxon>
        <taxon>Betaproteobacteria</taxon>
        <taxon>Burkholderiales</taxon>
        <taxon>Oxalobacteraceae</taxon>
        <taxon>Telluria group</taxon>
        <taxon>Massilia</taxon>
    </lineage>
</organism>
<name>A0ABS8QBK5_9BURK</name>
<reference evidence="5" key="1">
    <citation type="submission" date="2021-11" db="EMBL/GenBank/DDBJ databases">
        <title>The complete genome of Massilia sp sp. G4R7.</title>
        <authorList>
            <person name="Liu L."/>
            <person name="Yue J."/>
            <person name="Yuan J."/>
            <person name="Yang F."/>
            <person name="Li L."/>
        </authorList>
    </citation>
    <scope>NUCLEOTIDE SEQUENCE</scope>
    <source>
        <strain evidence="5">G4R7</strain>
    </source>
</reference>
<dbReference type="RefSeq" id="WP_231060425.1">
    <property type="nucleotide sequence ID" value="NZ_JAJNOC010000011.1"/>
</dbReference>
<feature type="domain" description="Carbohydrate-binding module family 96" evidence="4">
    <location>
        <begin position="138"/>
        <end position="293"/>
    </location>
</feature>
<dbReference type="Proteomes" id="UP001179361">
    <property type="component" value="Unassembled WGS sequence"/>
</dbReference>
<evidence type="ECO:0000313" key="5">
    <source>
        <dbReference type="EMBL" id="MCD2519148.1"/>
    </source>
</evidence>
<dbReference type="Pfam" id="PF24517">
    <property type="entry name" value="CBM96"/>
    <property type="match status" value="1"/>
</dbReference>
<keyword evidence="2" id="KW-0964">Secreted</keyword>
<proteinExistence type="predicted"/>
<keyword evidence="6" id="KW-1185">Reference proteome</keyword>
<evidence type="ECO:0000256" key="2">
    <source>
        <dbReference type="ARBA" id="ARBA00022525"/>
    </source>
</evidence>
<protein>
    <submittedName>
        <fullName evidence="5">DNRLRE domain-containing protein</fullName>
    </submittedName>
</protein>
<evidence type="ECO:0000259" key="4">
    <source>
        <dbReference type="Pfam" id="PF24517"/>
    </source>
</evidence>
<comment type="subcellular location">
    <subcellularLocation>
        <location evidence="1">Secreted</location>
    </subcellularLocation>
</comment>
<dbReference type="NCBIfam" id="NF033679">
    <property type="entry name" value="DNRLRE_dom"/>
    <property type="match status" value="1"/>
</dbReference>
<evidence type="ECO:0000313" key="6">
    <source>
        <dbReference type="Proteomes" id="UP001179361"/>
    </source>
</evidence>
<sequence>MKRRMQDGIMLLPVVLALAVVGVLAFSMTREGGMGAAAVDADYEIARVRYLAEAGVTLARWQNEQEGCGSTKRHTAPVVFPGGRVTIDRVGKAPNGVSVDVSASLDAATAGATPATLALSREVQMRTVKEADLDEDEKSADTYIGSGGATNVDKQSNLIVADGKSHALIRFKPIPELKDSVVARAELRLELDASPKLLGATGTLTVHPIEREWDPKNVSWTAPWTAPGGDAGPAAGSVQLRTSSEELTIRIDALVQDWASGVPEFGMLVKSQGVTEARIDSFEGGDEPELVVRYYTLCKK</sequence>
<dbReference type="InterPro" id="IPR055372">
    <property type="entry name" value="CBM96"/>
</dbReference>
<evidence type="ECO:0000256" key="1">
    <source>
        <dbReference type="ARBA" id="ARBA00004613"/>
    </source>
</evidence>
<gene>
    <name evidence="5" type="ORF">LQ564_22865</name>
</gene>
<accession>A0ABS8QBK5</accession>
<keyword evidence="3" id="KW-0732">Signal</keyword>